<sequence>MGGSSGSSVADRGLASFGAIRRSIPFAAVNRRDRPGHDPSLQRHHLLPRQLRTMRCFERMFGELGIARMGLEDFRRNGMLLPARERAALRTGLPLHRGPHRTYSELVAQRVGQIERGWAAARSRDPEGAVGEALMRLALLQRGLRRRLLDTRRRLLLNRRDPIGHGLDFAEMDAIAEALWSVTQPTTLIASSSRAA</sequence>
<dbReference type="EMBL" id="SDPV01000001">
    <property type="protein sequence ID" value="RXZ66242.1"/>
    <property type="molecule type" value="Genomic_DNA"/>
</dbReference>
<protein>
    <submittedName>
        <fullName evidence="1">Uncharacterized protein</fullName>
    </submittedName>
</protein>
<proteinExistence type="predicted"/>
<organism evidence="1 2">
    <name type="scientific">Pelagerythrobacter rhizovicinus</name>
    <dbReference type="NCBI Taxonomy" id="2268576"/>
    <lineage>
        <taxon>Bacteria</taxon>
        <taxon>Pseudomonadati</taxon>
        <taxon>Pseudomonadota</taxon>
        <taxon>Alphaproteobacteria</taxon>
        <taxon>Sphingomonadales</taxon>
        <taxon>Erythrobacteraceae</taxon>
        <taxon>Pelagerythrobacter</taxon>
    </lineage>
</organism>
<dbReference type="Pfam" id="PF14412">
    <property type="entry name" value="AHH"/>
    <property type="match status" value="1"/>
</dbReference>
<dbReference type="InterPro" id="IPR032871">
    <property type="entry name" value="AHH_dom_containing"/>
</dbReference>
<accession>A0A4Q2KRF5</accession>
<reference evidence="1 2" key="1">
    <citation type="submission" date="2019-01" db="EMBL/GenBank/DDBJ databases">
        <title>Altererythrobacter rhizovicinus sp. nov., isolated from the rhizosphere soil of Haloxylon ammodendron.</title>
        <authorList>
            <person name="Li H.-P."/>
            <person name="Gou J.-Y."/>
            <person name="Yao D."/>
            <person name="Han Q.-Q."/>
            <person name="Shao K.-Z."/>
            <person name="Zhao Q."/>
            <person name="Zhang J.-L."/>
        </authorList>
    </citation>
    <scope>NUCLEOTIDE SEQUENCE [LARGE SCALE GENOMIC DNA]</scope>
    <source>
        <strain evidence="1 2">AY-3R</strain>
    </source>
</reference>
<dbReference type="AlphaFoldDB" id="A0A4Q2KRF5"/>
<dbReference type="OrthoDB" id="7432612at2"/>
<comment type="caution">
    <text evidence="1">The sequence shown here is derived from an EMBL/GenBank/DDBJ whole genome shotgun (WGS) entry which is preliminary data.</text>
</comment>
<evidence type="ECO:0000313" key="2">
    <source>
        <dbReference type="Proteomes" id="UP000293623"/>
    </source>
</evidence>
<keyword evidence="2" id="KW-1185">Reference proteome</keyword>
<name>A0A4Q2KRF5_9SPHN</name>
<dbReference type="RefSeq" id="WP_129523716.1">
    <property type="nucleotide sequence ID" value="NZ_SDPV01000001.1"/>
</dbReference>
<dbReference type="Proteomes" id="UP000293623">
    <property type="component" value="Unassembled WGS sequence"/>
</dbReference>
<evidence type="ECO:0000313" key="1">
    <source>
        <dbReference type="EMBL" id="RXZ66242.1"/>
    </source>
</evidence>
<gene>
    <name evidence="1" type="ORF">ETX26_05905</name>
</gene>